<keyword evidence="1" id="KW-0175">Coiled coil</keyword>
<feature type="compositionally biased region" description="Basic and acidic residues" evidence="2">
    <location>
        <begin position="923"/>
        <end position="935"/>
    </location>
</feature>
<evidence type="ECO:0000313" key="3">
    <source>
        <dbReference type="Proteomes" id="UP001318040"/>
    </source>
</evidence>
<proteinExistence type="predicted"/>
<feature type="coiled-coil region" evidence="1">
    <location>
        <begin position="524"/>
        <end position="579"/>
    </location>
</feature>
<dbReference type="PANTHER" id="PTHR16275:SF8">
    <property type="entry name" value="COILED-COIL DOMAIN-CONTAINING PROTEIN 40"/>
    <property type="match status" value="1"/>
</dbReference>
<dbReference type="AlphaFoldDB" id="A0AAJ7X686"/>
<protein>
    <submittedName>
        <fullName evidence="4">Coiled-coil domain-containing protein 40 isoform X1</fullName>
    </submittedName>
</protein>
<feature type="coiled-coil region" evidence="1">
    <location>
        <begin position="64"/>
        <end position="133"/>
    </location>
</feature>
<dbReference type="GO" id="GO:0035082">
    <property type="term" value="P:axoneme assembly"/>
    <property type="evidence" value="ECO:0007669"/>
    <property type="project" value="InterPro"/>
</dbReference>
<dbReference type="GO" id="GO:0005737">
    <property type="term" value="C:cytoplasm"/>
    <property type="evidence" value="ECO:0007669"/>
    <property type="project" value="TreeGrafter"/>
</dbReference>
<accession>A0AAJ7X686</accession>
<reference evidence="4" key="1">
    <citation type="submission" date="2025-08" db="UniProtKB">
        <authorList>
            <consortium name="RefSeq"/>
        </authorList>
    </citation>
    <scope>IDENTIFICATION</scope>
    <source>
        <tissue evidence="4">Sperm</tissue>
    </source>
</reference>
<feature type="coiled-coil region" evidence="1">
    <location>
        <begin position="777"/>
        <end position="839"/>
    </location>
</feature>
<dbReference type="InterPro" id="IPR037386">
    <property type="entry name" value="CCDC40"/>
</dbReference>
<keyword evidence="3" id="KW-1185">Reference proteome</keyword>
<organism evidence="3 4">
    <name type="scientific">Petromyzon marinus</name>
    <name type="common">Sea lamprey</name>
    <dbReference type="NCBI Taxonomy" id="7757"/>
    <lineage>
        <taxon>Eukaryota</taxon>
        <taxon>Metazoa</taxon>
        <taxon>Chordata</taxon>
        <taxon>Craniata</taxon>
        <taxon>Vertebrata</taxon>
        <taxon>Cyclostomata</taxon>
        <taxon>Hyperoartia</taxon>
        <taxon>Petromyzontiformes</taxon>
        <taxon>Petromyzontidae</taxon>
        <taxon>Petromyzon</taxon>
    </lineage>
</organism>
<dbReference type="GO" id="GO:0001947">
    <property type="term" value="P:heart looping"/>
    <property type="evidence" value="ECO:0007669"/>
    <property type="project" value="TreeGrafter"/>
</dbReference>
<dbReference type="RefSeq" id="XP_032822801.1">
    <property type="nucleotide sequence ID" value="XM_032966910.1"/>
</dbReference>
<feature type="coiled-coil region" evidence="1">
    <location>
        <begin position="640"/>
        <end position="674"/>
    </location>
</feature>
<dbReference type="CTD" id="55036"/>
<feature type="region of interest" description="Disordered" evidence="2">
    <location>
        <begin position="908"/>
        <end position="935"/>
    </location>
</feature>
<dbReference type="KEGG" id="pmrn:116949520"/>
<feature type="coiled-coil region" evidence="1">
    <location>
        <begin position="211"/>
        <end position="238"/>
    </location>
</feature>
<name>A0AAJ7X686_PETMA</name>
<dbReference type="Proteomes" id="UP001318040">
    <property type="component" value="Chromosome 37"/>
</dbReference>
<evidence type="ECO:0000256" key="1">
    <source>
        <dbReference type="SAM" id="Coils"/>
    </source>
</evidence>
<dbReference type="Pfam" id="PF08647">
    <property type="entry name" value="BRE1"/>
    <property type="match status" value="1"/>
</dbReference>
<sequence length="935" mass="106319">MRCTTTHSEKAGQITQGTPSRYCIIPHTVSLYCSAVQLKKGLCRRPLGYRLITPLMKRFQVALKKHLVKQLERTDLEAKELREVLRKRRSEREEVGVTLYGAQQELARQQQRLEAQQEQRASLAARRRHEEEELEATRGLHKARLDAVNQQRKQVASVRAEVERVALAVLYAQEAERDVSGDVAVLKRAAQKADLEKYQTEEIKMKQDMHVERLTRQADATQERIAMLEAQLSAQAQDTQAARAGAAEARAEIDAIVLEKRQLLQHWNATLQGLRRRDEAHANMQEALAECRREALSADTELSNYKRLIRKEEERHGALTVVLHRADAEVAGVRRLTAQCQEQQEALRTDYATYARTLQETEVALARAVNERGARESELTVLRSRWEREHAARSALEDAIMEALREQLTRDKAALYSKKLVDKMRARKKELELDVARAENELARAALAVTQAGAREASRARTLAAAEEETRAQEALVARAETEAARRTALIARKQALVDLNNKKVEQLVASAGGVELGPLELHIKELRRQLAERRAQSTELQAQWLRAQGELVRESREREELARTVAALRQRLTILLQRKLRVEGEVAQQQRGVRDTERRTAALHHSLERLCSLLERERSMRSGLQAGRALLEGEVVGALREAERDAVRLAERLQELRDDKGRLLSALLQAEEQILLWERRTQLAKEMRAAVDADVGHGEMKAMRAEIHRMQVRYTQLLKQQERLMRDMEASVSRRDTITTRAQVAGAHGDRSSSATAAATTAVALQRVLQALRTGIKDVQTRVAQSDGEIAELREACVALEEELSSRRRRLVEQRGALEQLEEEAHDLAERKRKNLQDLVALQTRGKHLEAARGGRYRPLCSSAEGVRAETERQEERLHALATALHRLLGERPHLQGPLRPVSLALADRMQRLQQQDEEEEQQQREERGQMLQQ</sequence>
<evidence type="ECO:0000256" key="2">
    <source>
        <dbReference type="SAM" id="MobiDB-lite"/>
    </source>
</evidence>
<gene>
    <name evidence="4" type="primary">CCDC40</name>
</gene>
<dbReference type="GO" id="GO:0060287">
    <property type="term" value="P:epithelial cilium movement involved in determination of left/right asymmetry"/>
    <property type="evidence" value="ECO:0007669"/>
    <property type="project" value="TreeGrafter"/>
</dbReference>
<feature type="coiled-coil region" evidence="1">
    <location>
        <begin position="421"/>
        <end position="483"/>
    </location>
</feature>
<dbReference type="GO" id="GO:0005929">
    <property type="term" value="C:cilium"/>
    <property type="evidence" value="ECO:0007669"/>
    <property type="project" value="TreeGrafter"/>
</dbReference>
<evidence type="ECO:0000313" key="4">
    <source>
        <dbReference type="RefSeq" id="XP_032822801.1"/>
    </source>
</evidence>
<dbReference type="PANTHER" id="PTHR16275">
    <property type="entry name" value="COILED-COIL DOMAIN-CONTAINING PROTEIN 40"/>
    <property type="match status" value="1"/>
</dbReference>
<dbReference type="GO" id="GO:0005576">
    <property type="term" value="C:extracellular region"/>
    <property type="evidence" value="ECO:0007669"/>
    <property type="project" value="GOC"/>
</dbReference>